<evidence type="ECO:0000256" key="2">
    <source>
        <dbReference type="ARBA" id="ARBA00022531"/>
    </source>
</evidence>
<keyword evidence="7" id="KW-0793">Thylakoid</keyword>
<comment type="subcellular location">
    <subcellularLocation>
        <location evidence="1">Membrane</location>
        <topology evidence="1">Single-pass membrane protein</topology>
    </subcellularLocation>
    <subcellularLocation>
        <location evidence="7">Plastid</location>
        <location evidence="7">Chloroplast thylakoid membrane</location>
        <topology evidence="7">Single-pass membrane protein</topology>
    </subcellularLocation>
</comment>
<evidence type="ECO:0000256" key="1">
    <source>
        <dbReference type="ARBA" id="ARBA00004167"/>
    </source>
</evidence>
<dbReference type="HAMAP" id="MF_01329">
    <property type="entry name" value="PSII_Psb30_Ycf12"/>
    <property type="match status" value="1"/>
</dbReference>
<organism evidence="8">
    <name type="scientific">Microrhizoidea pickettheapsiorum</name>
    <dbReference type="NCBI Taxonomy" id="2604950"/>
    <lineage>
        <taxon>Eukaryota</taxon>
        <taxon>Viridiplantae</taxon>
        <taxon>Chlorophyta</taxon>
        <taxon>Mamiellophyceae</taxon>
        <taxon>Dolichomastigales</taxon>
        <taxon>Dolichomastigales incertae sedis</taxon>
        <taxon>Microrhizoidea</taxon>
    </lineage>
</organism>
<evidence type="ECO:0000256" key="3">
    <source>
        <dbReference type="ARBA" id="ARBA00022692"/>
    </source>
</evidence>
<evidence type="ECO:0000256" key="4">
    <source>
        <dbReference type="ARBA" id="ARBA00022989"/>
    </source>
</evidence>
<protein>
    <recommendedName>
        <fullName evidence="7">Photosystem II reaction center protein Psb30</fullName>
    </recommendedName>
    <alternativeName>
        <fullName evidence="7">Photosystem II reaction center protein Ycf12</fullName>
    </alternativeName>
</protein>
<keyword evidence="6 7" id="KW-0604">Photosystem II</keyword>
<dbReference type="GO" id="GO:0009523">
    <property type="term" value="C:photosystem II"/>
    <property type="evidence" value="ECO:0007669"/>
    <property type="project" value="UniProtKB-KW"/>
</dbReference>
<evidence type="ECO:0000256" key="5">
    <source>
        <dbReference type="ARBA" id="ARBA00023136"/>
    </source>
</evidence>
<comment type="similarity">
    <text evidence="7">Belongs to the Psb30/Ycf12 family.</text>
</comment>
<keyword evidence="5 7" id="KW-0472">Membrane</keyword>
<keyword evidence="2 7" id="KW-0602">Photosynthesis</keyword>
<keyword evidence="4 7" id="KW-1133">Transmembrane helix</keyword>
<comment type="subunit">
    <text evidence="7">PSII is composed of 1 copy each of membrane proteins PsbA, PsbB, PsbC, PsbD, PsbE, PsbF, PsbH, PsbI, PsbJ, PsbK, PsbL, PsbM, PsbT, PsbX, PsbY, PsbZ, Psb30/Ycf12, peripheral proteins of the oxygen-evolving complex and a large number of cofactors. It forms dimeric complexes.</text>
</comment>
<dbReference type="RefSeq" id="YP_009692053.1">
    <property type="nucleotide sequence ID" value="NC_044704.1"/>
</dbReference>
<dbReference type="InterPro" id="IPR010284">
    <property type="entry name" value="PSII_Ycf12_core-subunit"/>
</dbReference>
<evidence type="ECO:0000313" key="8">
    <source>
        <dbReference type="EMBL" id="QEG77732.1"/>
    </source>
</evidence>
<dbReference type="GO" id="GO:0015979">
    <property type="term" value="P:photosynthesis"/>
    <property type="evidence" value="ECO:0007669"/>
    <property type="project" value="UniProtKB-KW"/>
</dbReference>
<keyword evidence="8" id="KW-0150">Chloroplast</keyword>
<dbReference type="NCBIfam" id="NF010239">
    <property type="entry name" value="PRK13686.1"/>
    <property type="match status" value="1"/>
</dbReference>
<sequence>MNFELIAQLFSLFLIVGAGPIIILLLYLRRGSL</sequence>
<proteinExistence type="inferred from homology"/>
<name>A0A5B9RFW8_9CHLO</name>
<dbReference type="Pfam" id="PF05969">
    <property type="entry name" value="PSII_Ycf12"/>
    <property type="match status" value="1"/>
</dbReference>
<keyword evidence="3 7" id="KW-0812">Transmembrane</keyword>
<feature type="transmembrane region" description="Helical" evidence="7">
    <location>
        <begin position="6"/>
        <end position="28"/>
    </location>
</feature>
<dbReference type="EMBL" id="MN056173">
    <property type="protein sequence ID" value="QEG77732.1"/>
    <property type="molecule type" value="Genomic_DNA"/>
</dbReference>
<reference evidence="8" key="1">
    <citation type="journal article" date="2019" name="J. Phycol.">
        <title>A new marine prasinophyte genus alternates between a flagellate and a dominant benthic stage with microrhizoids for adhesion.</title>
        <authorList>
            <person name="Wetherbee R."/>
            <person name="Marcelino V.R."/>
            <person name="Costa J.F."/>
            <person name="Grant B."/>
            <person name="Crawford S."/>
            <person name="Waller R.F."/>
            <person name="Andersen R.A."/>
            <person name="Berry D."/>
            <person name="McFadden G.I."/>
            <person name="Verbruggen H."/>
        </authorList>
    </citation>
    <scope>NUCLEOTIDE SEQUENCE</scope>
</reference>
<dbReference type="AlphaFoldDB" id="A0A5B9RFW8"/>
<evidence type="ECO:0000256" key="7">
    <source>
        <dbReference type="HAMAP-Rule" id="MF_01329"/>
    </source>
</evidence>
<gene>
    <name evidence="7 8" type="primary">psb30</name>
    <name evidence="7" type="synonym">ycf12</name>
</gene>
<dbReference type="GeneID" id="41796918"/>
<keyword evidence="8" id="KW-0934">Plastid</keyword>
<comment type="function">
    <text evidence="7">A core subunit of photosystem II (PSII), probably helps stabilize the reaction center.</text>
</comment>
<geneLocation type="chloroplast" evidence="8"/>
<accession>A0A5B9RFW8</accession>
<dbReference type="GO" id="GO:0009535">
    <property type="term" value="C:chloroplast thylakoid membrane"/>
    <property type="evidence" value="ECO:0007669"/>
    <property type="project" value="UniProtKB-SubCell"/>
</dbReference>
<evidence type="ECO:0000256" key="6">
    <source>
        <dbReference type="ARBA" id="ARBA00023276"/>
    </source>
</evidence>